<organism evidence="2 3">
    <name type="scientific">Microbispora amethystogenes</name>
    <dbReference type="NCBI Taxonomy" id="1427754"/>
    <lineage>
        <taxon>Bacteria</taxon>
        <taxon>Bacillati</taxon>
        <taxon>Actinomycetota</taxon>
        <taxon>Actinomycetes</taxon>
        <taxon>Streptosporangiales</taxon>
        <taxon>Streptosporangiaceae</taxon>
        <taxon>Microbispora</taxon>
    </lineage>
</organism>
<evidence type="ECO:0000259" key="1">
    <source>
        <dbReference type="Pfam" id="PF14690"/>
    </source>
</evidence>
<dbReference type="PANTHER" id="PTHR33498">
    <property type="entry name" value="TRANSPOSASE FOR INSERTION SEQUENCE ELEMENT IS1557"/>
    <property type="match status" value="1"/>
</dbReference>
<accession>A0ABQ4FNB7</accession>
<reference evidence="2 3" key="1">
    <citation type="submission" date="2021-01" db="EMBL/GenBank/DDBJ databases">
        <title>Whole genome shotgun sequence of Microbispora amethystogenes NBRC 101907.</title>
        <authorList>
            <person name="Komaki H."/>
            <person name="Tamura T."/>
        </authorList>
    </citation>
    <scope>NUCLEOTIDE SEQUENCE [LARGE SCALE GENOMIC DNA]</scope>
    <source>
        <strain evidence="2 3">NBRC 101907</strain>
    </source>
</reference>
<dbReference type="PANTHER" id="PTHR33498:SF1">
    <property type="entry name" value="TRANSPOSASE FOR INSERTION SEQUENCE ELEMENT IS1557"/>
    <property type="match status" value="1"/>
</dbReference>
<comment type="caution">
    <text evidence="2">The sequence shown here is derived from an EMBL/GenBank/DDBJ whole genome shotgun (WGS) entry which is preliminary data.</text>
</comment>
<protein>
    <recommendedName>
        <fullName evidence="1">Transposase IS204/IS1001/IS1096/IS1165 zinc-finger domain-containing protein</fullName>
    </recommendedName>
</protein>
<keyword evidence="3" id="KW-1185">Reference proteome</keyword>
<gene>
    <name evidence="2" type="ORF">Mam01_64210</name>
</gene>
<dbReference type="InterPro" id="IPR029261">
    <property type="entry name" value="Transposase_Znf"/>
</dbReference>
<dbReference type="Proteomes" id="UP000651728">
    <property type="component" value="Unassembled WGS sequence"/>
</dbReference>
<evidence type="ECO:0000313" key="3">
    <source>
        <dbReference type="Proteomes" id="UP000651728"/>
    </source>
</evidence>
<dbReference type="Pfam" id="PF14690">
    <property type="entry name" value="Zn_ribbon_ISL3"/>
    <property type="match status" value="1"/>
</dbReference>
<dbReference type="EMBL" id="BOOB01000057">
    <property type="protein sequence ID" value="GIH36257.1"/>
    <property type="molecule type" value="Genomic_DNA"/>
</dbReference>
<dbReference type="InterPro" id="IPR047951">
    <property type="entry name" value="Transpos_ISL3"/>
</dbReference>
<proteinExistence type="predicted"/>
<dbReference type="RefSeq" id="WP_275409117.1">
    <property type="nucleotide sequence ID" value="NZ_BAABEJ010000021.1"/>
</dbReference>
<sequence>MTISELLAVLFPHLAGLQIDHVCRSGTSVRIRARARTTQAACPRCGTVSQRVHSSYERRICDTAVGGQETILHLQIRRFRCGNDDCAAKTFAEQVPGLTVRYGRYIVPLRTLLQTIALALGGRPAPGTRTVWPLR</sequence>
<evidence type="ECO:0000313" key="2">
    <source>
        <dbReference type="EMBL" id="GIH36257.1"/>
    </source>
</evidence>
<name>A0ABQ4FNB7_9ACTN</name>
<feature type="domain" description="Transposase IS204/IS1001/IS1096/IS1165 zinc-finger" evidence="1">
    <location>
        <begin position="40"/>
        <end position="82"/>
    </location>
</feature>